<gene>
    <name evidence="2" type="ORF">ERS007679_02289</name>
</gene>
<accession>A0A655IBA0</accession>
<sequence length="147" mass="15388">MALPRNPVGSIPARSNASQDNSSNIRCCGSIANASLGEIPKNAGSKSATPSTKPPVRAYDLWRTSGSGSNNPARSHPRSVGNSDITSLASATICHSPSGESTPPGKRHDMPTIAIGSLERSSNARLVRFRRSTWTSALRSASVACWS</sequence>
<reference evidence="2 3" key="1">
    <citation type="submission" date="2015-03" db="EMBL/GenBank/DDBJ databases">
        <authorList>
            <consortium name="Pathogen Informatics"/>
        </authorList>
    </citation>
    <scope>NUCLEOTIDE SEQUENCE [LARGE SCALE GENOMIC DNA]</scope>
    <source>
        <strain evidence="2 3">G09801536</strain>
    </source>
</reference>
<feature type="compositionally biased region" description="Polar residues" evidence="1">
    <location>
        <begin position="64"/>
        <end position="73"/>
    </location>
</feature>
<dbReference type="AlphaFoldDB" id="A0A655IBA0"/>
<name>A0A655IBA0_MYCTX</name>
<feature type="region of interest" description="Disordered" evidence="1">
    <location>
        <begin position="1"/>
        <end position="84"/>
    </location>
</feature>
<evidence type="ECO:0000256" key="1">
    <source>
        <dbReference type="SAM" id="MobiDB-lite"/>
    </source>
</evidence>
<proteinExistence type="predicted"/>
<organism evidence="2 3">
    <name type="scientific">Mycobacterium tuberculosis</name>
    <dbReference type="NCBI Taxonomy" id="1773"/>
    <lineage>
        <taxon>Bacteria</taxon>
        <taxon>Bacillati</taxon>
        <taxon>Actinomycetota</taxon>
        <taxon>Actinomycetes</taxon>
        <taxon>Mycobacteriales</taxon>
        <taxon>Mycobacteriaceae</taxon>
        <taxon>Mycobacterium</taxon>
        <taxon>Mycobacterium tuberculosis complex</taxon>
    </lineage>
</organism>
<dbReference type="EMBL" id="CSAD01000302">
    <property type="protein sequence ID" value="COV68840.1"/>
    <property type="molecule type" value="Genomic_DNA"/>
</dbReference>
<feature type="compositionally biased region" description="Polar residues" evidence="1">
    <location>
        <begin position="13"/>
        <end position="25"/>
    </location>
</feature>
<protein>
    <submittedName>
        <fullName evidence="2">Uncharacterized protein</fullName>
    </submittedName>
</protein>
<dbReference type="Proteomes" id="UP000045842">
    <property type="component" value="Unassembled WGS sequence"/>
</dbReference>
<evidence type="ECO:0000313" key="2">
    <source>
        <dbReference type="EMBL" id="COV68840.1"/>
    </source>
</evidence>
<evidence type="ECO:0000313" key="3">
    <source>
        <dbReference type="Proteomes" id="UP000045842"/>
    </source>
</evidence>